<evidence type="ECO:0000313" key="1">
    <source>
        <dbReference type="EMBL" id="CAG8830281.1"/>
    </source>
</evidence>
<proteinExistence type="predicted"/>
<organism evidence="1 2">
    <name type="scientific">Racocetra persica</name>
    <dbReference type="NCBI Taxonomy" id="160502"/>
    <lineage>
        <taxon>Eukaryota</taxon>
        <taxon>Fungi</taxon>
        <taxon>Fungi incertae sedis</taxon>
        <taxon>Mucoromycota</taxon>
        <taxon>Glomeromycotina</taxon>
        <taxon>Glomeromycetes</taxon>
        <taxon>Diversisporales</taxon>
        <taxon>Gigasporaceae</taxon>
        <taxon>Racocetra</taxon>
    </lineage>
</organism>
<dbReference type="Proteomes" id="UP000789920">
    <property type="component" value="Unassembled WGS sequence"/>
</dbReference>
<dbReference type="EMBL" id="CAJVQC010098864">
    <property type="protein sequence ID" value="CAG8830281.1"/>
    <property type="molecule type" value="Genomic_DNA"/>
</dbReference>
<reference evidence="1" key="1">
    <citation type="submission" date="2021-06" db="EMBL/GenBank/DDBJ databases">
        <authorList>
            <person name="Kallberg Y."/>
            <person name="Tangrot J."/>
            <person name="Rosling A."/>
        </authorList>
    </citation>
    <scope>NUCLEOTIDE SEQUENCE</scope>
    <source>
        <strain evidence="1">MA461A</strain>
    </source>
</reference>
<feature type="non-terminal residue" evidence="1">
    <location>
        <position position="1"/>
    </location>
</feature>
<evidence type="ECO:0000313" key="2">
    <source>
        <dbReference type="Proteomes" id="UP000789920"/>
    </source>
</evidence>
<keyword evidence="2" id="KW-1185">Reference proteome</keyword>
<name>A0ACA9S8S1_9GLOM</name>
<sequence>SCPLSVKKDIFPVLKNLTNLKNFEQNNCFSANNFLRLVNVLEKFLFSDSVKDSLHDIILESYSLLQQDNMILNNIFKNEISKDKIQLCENVLKK</sequence>
<comment type="caution">
    <text evidence="1">The sequence shown here is derived from an EMBL/GenBank/DDBJ whole genome shotgun (WGS) entry which is preliminary data.</text>
</comment>
<protein>
    <submittedName>
        <fullName evidence="1">1985_t:CDS:1</fullName>
    </submittedName>
</protein>
<accession>A0ACA9S8S1</accession>
<feature type="non-terminal residue" evidence="1">
    <location>
        <position position="94"/>
    </location>
</feature>
<gene>
    <name evidence="1" type="ORF">RPERSI_LOCUS27755</name>
</gene>